<name>A0A918ZKZ9_9ACTN</name>
<dbReference type="InterPro" id="IPR036259">
    <property type="entry name" value="MFS_trans_sf"/>
</dbReference>
<feature type="transmembrane region" description="Helical" evidence="8">
    <location>
        <begin position="122"/>
        <end position="140"/>
    </location>
</feature>
<comment type="subcellular location">
    <subcellularLocation>
        <location evidence="1">Cell membrane</location>
        <topology evidence="1">Multi-pass membrane protein</topology>
    </subcellularLocation>
</comment>
<feature type="domain" description="Major facilitator superfamily (MFS) profile" evidence="9">
    <location>
        <begin position="26"/>
        <end position="484"/>
    </location>
</feature>
<gene>
    <name evidence="10" type="ORF">GCM10014715_09540</name>
</gene>
<evidence type="ECO:0000256" key="1">
    <source>
        <dbReference type="ARBA" id="ARBA00004651"/>
    </source>
</evidence>
<feature type="transmembrane region" description="Helical" evidence="8">
    <location>
        <begin position="212"/>
        <end position="232"/>
    </location>
</feature>
<evidence type="ECO:0000256" key="8">
    <source>
        <dbReference type="SAM" id="Phobius"/>
    </source>
</evidence>
<feature type="transmembrane region" description="Helical" evidence="8">
    <location>
        <begin position="244"/>
        <end position="261"/>
    </location>
</feature>
<dbReference type="EMBL" id="BNBC01000003">
    <property type="protein sequence ID" value="GHE58519.1"/>
    <property type="molecule type" value="Genomic_DNA"/>
</dbReference>
<dbReference type="Gene3D" id="1.20.1250.20">
    <property type="entry name" value="MFS general substrate transporter like domains"/>
    <property type="match status" value="1"/>
</dbReference>
<dbReference type="PRINTS" id="PR01036">
    <property type="entry name" value="TCRTETB"/>
</dbReference>
<dbReference type="InterPro" id="IPR011701">
    <property type="entry name" value="MFS"/>
</dbReference>
<evidence type="ECO:0000256" key="2">
    <source>
        <dbReference type="ARBA" id="ARBA00022448"/>
    </source>
</evidence>
<organism evidence="10 11">
    <name type="scientific">Streptomyces spiralis</name>
    <dbReference type="NCBI Taxonomy" id="66376"/>
    <lineage>
        <taxon>Bacteria</taxon>
        <taxon>Bacillati</taxon>
        <taxon>Actinomycetota</taxon>
        <taxon>Actinomycetes</taxon>
        <taxon>Kitasatosporales</taxon>
        <taxon>Streptomycetaceae</taxon>
        <taxon>Streptomyces</taxon>
    </lineage>
</organism>
<evidence type="ECO:0000313" key="10">
    <source>
        <dbReference type="EMBL" id="GHE58519.1"/>
    </source>
</evidence>
<dbReference type="InterPro" id="IPR020846">
    <property type="entry name" value="MFS_dom"/>
</dbReference>
<dbReference type="GO" id="GO:0005886">
    <property type="term" value="C:plasma membrane"/>
    <property type="evidence" value="ECO:0007669"/>
    <property type="project" value="UniProtKB-SubCell"/>
</dbReference>
<feature type="transmembrane region" description="Helical" evidence="8">
    <location>
        <begin position="317"/>
        <end position="339"/>
    </location>
</feature>
<protein>
    <submittedName>
        <fullName evidence="10">MFS transporter</fullName>
    </submittedName>
</protein>
<dbReference type="CDD" id="cd17321">
    <property type="entry name" value="MFS_MMR_MDR_like"/>
    <property type="match status" value="1"/>
</dbReference>
<keyword evidence="11" id="KW-1185">Reference proteome</keyword>
<evidence type="ECO:0000313" key="11">
    <source>
        <dbReference type="Proteomes" id="UP000641386"/>
    </source>
</evidence>
<comment type="caution">
    <text evidence="10">The sequence shown here is derived from an EMBL/GenBank/DDBJ whole genome shotgun (WGS) entry which is preliminary data.</text>
</comment>
<feature type="transmembrane region" description="Helical" evidence="8">
    <location>
        <begin position="91"/>
        <end position="110"/>
    </location>
</feature>
<evidence type="ECO:0000256" key="4">
    <source>
        <dbReference type="ARBA" id="ARBA00022692"/>
    </source>
</evidence>
<dbReference type="Gene3D" id="1.20.1720.10">
    <property type="entry name" value="Multidrug resistance protein D"/>
    <property type="match status" value="1"/>
</dbReference>
<dbReference type="InterPro" id="IPR004638">
    <property type="entry name" value="EmrB-like"/>
</dbReference>
<dbReference type="InterPro" id="IPR005829">
    <property type="entry name" value="Sugar_transporter_CS"/>
</dbReference>
<keyword evidence="2" id="KW-0813">Transport</keyword>
<keyword evidence="7" id="KW-0046">Antibiotic resistance</keyword>
<feature type="transmembrane region" description="Helical" evidence="8">
    <location>
        <begin position="64"/>
        <end position="84"/>
    </location>
</feature>
<sequence length="501" mass="52135">MPSTAPRPPMAGTDGPGPSAARRWWILAVIGLAQLMVVLDATIVNIALPSAQHDLGFSDSDRQWVVTAYSLAFGSLLLLGGRLADLMGRKLVFLIGVAGFASASALAGAADSFGMLIIGRALQGMFGALLAPAALSLLNTTFTQARERAKAFGVYGAIAGTGGAIGLLLGGLLTEHLSWRWTLYVNLGFAALALAGGAVLLRRTRRDPGARLDLPGTLLVSAGLFGVVYGLSNAEPHGWDSVMTWGYLAGGACLIAAFTAWQTRAVHPLLPLRILLDRDRAASFVAVLVAASGMFGIFLFLTYYLQVSRHYSPVSTGLAFLPMIAALIVSAQIAANVTLPRLGPRVVVPVGLALAAAGMVWLTRIGLDTSYAGYVLPPLLVLGLGLGHVMPPAMNTATAGVAPNDAGVVSATVNTMQQVGGSIGTALLNTLATSAATHYLNGRTPTPRVLAQAQLHSFTTAFWWSAAVFALGLVCVGALYRTRRATAPAVQDSQQKAAMHF</sequence>
<keyword evidence="4 8" id="KW-0812">Transmembrane</keyword>
<dbReference type="AlphaFoldDB" id="A0A918ZKZ9"/>
<dbReference type="Pfam" id="PF07690">
    <property type="entry name" value="MFS_1"/>
    <property type="match status" value="1"/>
</dbReference>
<feature type="transmembrane region" description="Helical" evidence="8">
    <location>
        <begin position="461"/>
        <end position="480"/>
    </location>
</feature>
<feature type="transmembrane region" description="Helical" evidence="8">
    <location>
        <begin position="282"/>
        <end position="305"/>
    </location>
</feature>
<keyword evidence="6 8" id="KW-0472">Membrane</keyword>
<feature type="transmembrane region" description="Helical" evidence="8">
    <location>
        <begin position="24"/>
        <end position="44"/>
    </location>
</feature>
<evidence type="ECO:0000259" key="9">
    <source>
        <dbReference type="PROSITE" id="PS50850"/>
    </source>
</evidence>
<feature type="transmembrane region" description="Helical" evidence="8">
    <location>
        <begin position="179"/>
        <end position="200"/>
    </location>
</feature>
<dbReference type="GO" id="GO:0022857">
    <property type="term" value="F:transmembrane transporter activity"/>
    <property type="evidence" value="ECO:0007669"/>
    <property type="project" value="InterPro"/>
</dbReference>
<dbReference type="GO" id="GO:0046677">
    <property type="term" value="P:response to antibiotic"/>
    <property type="evidence" value="ECO:0007669"/>
    <property type="project" value="UniProtKB-KW"/>
</dbReference>
<evidence type="ECO:0000256" key="7">
    <source>
        <dbReference type="ARBA" id="ARBA00023251"/>
    </source>
</evidence>
<dbReference type="PANTHER" id="PTHR42718">
    <property type="entry name" value="MAJOR FACILITATOR SUPERFAMILY MULTIDRUG TRANSPORTER MFSC"/>
    <property type="match status" value="1"/>
</dbReference>
<reference evidence="10" key="1">
    <citation type="journal article" date="2014" name="Int. J. Syst. Evol. Microbiol.">
        <title>Complete genome sequence of Corynebacterium casei LMG S-19264T (=DSM 44701T), isolated from a smear-ripened cheese.</title>
        <authorList>
            <consortium name="US DOE Joint Genome Institute (JGI-PGF)"/>
            <person name="Walter F."/>
            <person name="Albersmeier A."/>
            <person name="Kalinowski J."/>
            <person name="Ruckert C."/>
        </authorList>
    </citation>
    <scope>NUCLEOTIDE SEQUENCE</scope>
    <source>
        <strain evidence="10">JCM 3302</strain>
    </source>
</reference>
<dbReference type="Proteomes" id="UP000641386">
    <property type="component" value="Unassembled WGS sequence"/>
</dbReference>
<evidence type="ECO:0000256" key="3">
    <source>
        <dbReference type="ARBA" id="ARBA00022475"/>
    </source>
</evidence>
<dbReference type="RefSeq" id="WP_189896667.1">
    <property type="nucleotide sequence ID" value="NZ_BNBC01000003.1"/>
</dbReference>
<evidence type="ECO:0000256" key="6">
    <source>
        <dbReference type="ARBA" id="ARBA00023136"/>
    </source>
</evidence>
<feature type="transmembrane region" description="Helical" evidence="8">
    <location>
        <begin position="152"/>
        <end position="173"/>
    </location>
</feature>
<feature type="transmembrane region" description="Helical" evidence="8">
    <location>
        <begin position="346"/>
        <end position="367"/>
    </location>
</feature>
<evidence type="ECO:0000256" key="5">
    <source>
        <dbReference type="ARBA" id="ARBA00022989"/>
    </source>
</evidence>
<accession>A0A918ZKZ9</accession>
<dbReference type="PROSITE" id="PS00216">
    <property type="entry name" value="SUGAR_TRANSPORT_1"/>
    <property type="match status" value="1"/>
</dbReference>
<dbReference type="NCBIfam" id="TIGR00711">
    <property type="entry name" value="efflux_EmrB"/>
    <property type="match status" value="1"/>
</dbReference>
<keyword evidence="3" id="KW-1003">Cell membrane</keyword>
<dbReference type="PANTHER" id="PTHR42718:SF46">
    <property type="entry name" value="BLR6921 PROTEIN"/>
    <property type="match status" value="1"/>
</dbReference>
<dbReference type="PROSITE" id="PS50850">
    <property type="entry name" value="MFS"/>
    <property type="match status" value="1"/>
</dbReference>
<reference evidence="10" key="2">
    <citation type="submission" date="2020-09" db="EMBL/GenBank/DDBJ databases">
        <authorList>
            <person name="Sun Q."/>
            <person name="Ohkuma M."/>
        </authorList>
    </citation>
    <scope>NUCLEOTIDE SEQUENCE</scope>
    <source>
        <strain evidence="10">JCM 3302</strain>
    </source>
</reference>
<keyword evidence="5 8" id="KW-1133">Transmembrane helix</keyword>
<dbReference type="SUPFAM" id="SSF103473">
    <property type="entry name" value="MFS general substrate transporter"/>
    <property type="match status" value="1"/>
</dbReference>
<proteinExistence type="predicted"/>